<evidence type="ECO:0000313" key="1">
    <source>
        <dbReference type="EMBL" id="MFB9098356.1"/>
    </source>
</evidence>
<sequence length="188" mass="21779">MRNIKFIAVFILILTTFRLSAQTVVANKMIRIEFQTLEKKSNDILIGSVIEVLSNGERIGIIHGDFNGLCVVNVCSKKIIDDKITINAYGMKCKSFTNEYTVNSDSKIDVYLEYGESKYQTLNDRRLILHELKVPICDIEIQSLNENENDTYYQHCDGRIKKKNEIPSNEIYEWEKLENHKSDKSFSK</sequence>
<accession>A0ABV5GTQ9</accession>
<dbReference type="RefSeq" id="WP_236453702.1">
    <property type="nucleotide sequence ID" value="NZ_CBCSGE010000011.1"/>
</dbReference>
<keyword evidence="2" id="KW-1185">Reference proteome</keyword>
<reference evidence="1 2" key="1">
    <citation type="submission" date="2024-09" db="EMBL/GenBank/DDBJ databases">
        <authorList>
            <person name="Sun Q."/>
            <person name="Mori K."/>
        </authorList>
    </citation>
    <scope>NUCLEOTIDE SEQUENCE [LARGE SCALE GENOMIC DNA]</scope>
    <source>
        <strain evidence="1 2">CECT 7955</strain>
    </source>
</reference>
<gene>
    <name evidence="1" type="ORF">ACFFVF_17770</name>
</gene>
<protein>
    <submittedName>
        <fullName evidence="1">Uncharacterized protein</fullName>
    </submittedName>
</protein>
<proteinExistence type="predicted"/>
<comment type="caution">
    <text evidence="1">The sequence shown here is derived from an EMBL/GenBank/DDBJ whole genome shotgun (WGS) entry which is preliminary data.</text>
</comment>
<dbReference type="EMBL" id="JBHMEY010000080">
    <property type="protein sequence ID" value="MFB9098356.1"/>
    <property type="molecule type" value="Genomic_DNA"/>
</dbReference>
<dbReference type="Proteomes" id="UP001589607">
    <property type="component" value="Unassembled WGS sequence"/>
</dbReference>
<organism evidence="1 2">
    <name type="scientific">Flavobacterium jumunjinense</name>
    <dbReference type="NCBI Taxonomy" id="998845"/>
    <lineage>
        <taxon>Bacteria</taxon>
        <taxon>Pseudomonadati</taxon>
        <taxon>Bacteroidota</taxon>
        <taxon>Flavobacteriia</taxon>
        <taxon>Flavobacteriales</taxon>
        <taxon>Flavobacteriaceae</taxon>
        <taxon>Flavobacterium</taxon>
    </lineage>
</organism>
<name>A0ABV5GTQ9_9FLAO</name>
<evidence type="ECO:0000313" key="2">
    <source>
        <dbReference type="Proteomes" id="UP001589607"/>
    </source>
</evidence>